<proteinExistence type="predicted"/>
<dbReference type="EMBL" id="RDQH01000337">
    <property type="protein sequence ID" value="RXH84883.1"/>
    <property type="molecule type" value="Genomic_DNA"/>
</dbReference>
<evidence type="ECO:0000313" key="1">
    <source>
        <dbReference type="EMBL" id="RXH84883.1"/>
    </source>
</evidence>
<dbReference type="GO" id="GO:0006979">
    <property type="term" value="P:response to oxidative stress"/>
    <property type="evidence" value="ECO:0007669"/>
    <property type="project" value="InterPro"/>
</dbReference>
<reference evidence="1 2" key="1">
    <citation type="submission" date="2018-10" db="EMBL/GenBank/DDBJ databases">
        <title>A high-quality apple genome assembly.</title>
        <authorList>
            <person name="Hu J."/>
        </authorList>
    </citation>
    <scope>NUCLEOTIDE SEQUENCE [LARGE SCALE GENOMIC DNA]</scope>
    <source>
        <strain evidence="2">cv. HFTH1</strain>
        <tissue evidence="1">Young leaf</tissue>
    </source>
</reference>
<gene>
    <name evidence="1" type="ORF">DVH24_041651</name>
</gene>
<organism evidence="1 2">
    <name type="scientific">Malus domestica</name>
    <name type="common">Apple</name>
    <name type="synonym">Pyrus malus</name>
    <dbReference type="NCBI Taxonomy" id="3750"/>
    <lineage>
        <taxon>Eukaryota</taxon>
        <taxon>Viridiplantae</taxon>
        <taxon>Streptophyta</taxon>
        <taxon>Embryophyta</taxon>
        <taxon>Tracheophyta</taxon>
        <taxon>Spermatophyta</taxon>
        <taxon>Magnoliopsida</taxon>
        <taxon>eudicotyledons</taxon>
        <taxon>Gunneridae</taxon>
        <taxon>Pentapetalae</taxon>
        <taxon>rosids</taxon>
        <taxon>fabids</taxon>
        <taxon>Rosales</taxon>
        <taxon>Rosaceae</taxon>
        <taxon>Amygdaloideae</taxon>
        <taxon>Maleae</taxon>
        <taxon>Malus</taxon>
    </lineage>
</organism>
<dbReference type="PANTHER" id="PTHR36399:SF1">
    <property type="entry name" value="PHOTOSYNTHETIC NDH SUBUNIT OF SUBCOMPLEX B 5, CHLOROPLASTIC"/>
    <property type="match status" value="1"/>
</dbReference>
<name>A0A498IU53_MALDO</name>
<dbReference type="GO" id="GO:0009507">
    <property type="term" value="C:chloroplast"/>
    <property type="evidence" value="ECO:0007669"/>
    <property type="project" value="InterPro"/>
</dbReference>
<dbReference type="Proteomes" id="UP000290289">
    <property type="component" value="Chromosome 11"/>
</dbReference>
<comment type="caution">
    <text evidence="1">The sequence shown here is derived from an EMBL/GenBank/DDBJ whole genome shotgun (WGS) entry which is preliminary data.</text>
</comment>
<dbReference type="STRING" id="3750.A0A498IU53"/>
<protein>
    <submittedName>
        <fullName evidence="1">Uncharacterized protein</fullName>
    </submittedName>
</protein>
<dbReference type="InterPro" id="IPR034569">
    <property type="entry name" value="PNSB5"/>
</dbReference>
<keyword evidence="2" id="KW-1185">Reference proteome</keyword>
<evidence type="ECO:0000313" key="2">
    <source>
        <dbReference type="Proteomes" id="UP000290289"/>
    </source>
</evidence>
<accession>A0A498IU53</accession>
<dbReference type="PANTHER" id="PTHR36399">
    <property type="entry name" value="PHOTOSYNTHETIC NDH SUBUNIT OF SUBCOMPLEX B 5, CHLOROPLASTIC"/>
    <property type="match status" value="1"/>
</dbReference>
<dbReference type="AlphaFoldDB" id="A0A498IU53"/>
<sequence>MTTATSANCRECKLHQVAQVNEIAHRISHNFEPQIYNMEQGALDKLIADYNTMDIWNFNEKYGDLWDFTVTVKKEDIMKR</sequence>